<evidence type="ECO:0000313" key="1">
    <source>
        <dbReference type="EMBL" id="MBZ2167025.1"/>
    </source>
</evidence>
<dbReference type="EMBL" id="JAIOUQ010000017">
    <property type="protein sequence ID" value="MBZ2167025.1"/>
    <property type="molecule type" value="Genomic_DNA"/>
</dbReference>
<comment type="caution">
    <text evidence="1">The sequence shown here is derived from an EMBL/GenBank/DDBJ whole genome shotgun (WGS) entry which is preliminary data.</text>
</comment>
<protein>
    <submittedName>
        <fullName evidence="1">Uncharacterized protein</fullName>
    </submittedName>
</protein>
<reference evidence="2" key="1">
    <citation type="journal article" date="2022" name="Microbiol. Resour. Announc.">
        <title>Draft Genome Sequence of a Methanogenic Archaeon from West Spitsbergen Permafrost.</title>
        <authorList>
            <person name="Trubitsyn V."/>
            <person name="Rivkina E."/>
            <person name="Shcherbakova V."/>
        </authorList>
    </citation>
    <scope>NUCLEOTIDE SEQUENCE [LARGE SCALE GENOMIC DNA]</scope>
    <source>
        <strain evidence="2">VT</strain>
    </source>
</reference>
<gene>
    <name evidence="1" type="ORF">K8N75_13350</name>
</gene>
<dbReference type="Proteomes" id="UP000825933">
    <property type="component" value="Unassembled WGS sequence"/>
</dbReference>
<accession>A0A8T5V5V3</accession>
<dbReference type="AlphaFoldDB" id="A0A8T5V5V3"/>
<sequence length="164" mass="18464">MVKVEAKNFNVDLGSNKAINCNGVINLVGKGLNKQPLRFREGDDGKILLNCTLRNKKGDPIVVLNNSNSIQNLPTKDEYDTKIENKRIVVTNKTTKEILLDFKEISPNHFKITGIFYFPDIKILITDEFMEITTKTNRLKTSGQKNINCLNVVNIGPDGSIWVD</sequence>
<proteinExistence type="predicted"/>
<organism evidence="1 2">
    <name type="scientific">Methanobacterium spitsbergense</name>
    <dbReference type="NCBI Taxonomy" id="2874285"/>
    <lineage>
        <taxon>Archaea</taxon>
        <taxon>Methanobacteriati</taxon>
        <taxon>Methanobacteriota</taxon>
        <taxon>Methanomada group</taxon>
        <taxon>Methanobacteria</taxon>
        <taxon>Methanobacteriales</taxon>
        <taxon>Methanobacteriaceae</taxon>
        <taxon>Methanobacterium</taxon>
    </lineage>
</organism>
<name>A0A8T5V5V3_9EURY</name>
<dbReference type="RefSeq" id="WP_223792563.1">
    <property type="nucleotide sequence ID" value="NZ_JAIOUQ010000017.1"/>
</dbReference>
<evidence type="ECO:0000313" key="2">
    <source>
        <dbReference type="Proteomes" id="UP000825933"/>
    </source>
</evidence>
<keyword evidence="2" id="KW-1185">Reference proteome</keyword>